<dbReference type="OrthoDB" id="185653at2"/>
<dbReference type="InterPro" id="IPR004843">
    <property type="entry name" value="Calcineurin-like_PHP"/>
</dbReference>
<protein>
    <submittedName>
        <fullName evidence="3">Serine/threonine protein phosphatase</fullName>
    </submittedName>
</protein>
<dbReference type="InterPro" id="IPR006179">
    <property type="entry name" value="5_nucleotidase/apyrase"/>
</dbReference>
<dbReference type="Pfam" id="PF00149">
    <property type="entry name" value="Metallophos"/>
    <property type="match status" value="1"/>
</dbReference>
<reference evidence="3 4" key="1">
    <citation type="submission" date="2017-12" db="EMBL/GenBank/DDBJ databases">
        <title>The genome sequence of Caulobacter flavus CGMCC1 15093.</title>
        <authorList>
            <person name="Gao J."/>
            <person name="Mao X."/>
            <person name="Sun J."/>
        </authorList>
    </citation>
    <scope>NUCLEOTIDE SEQUENCE [LARGE SCALE GENOMIC DNA]</scope>
    <source>
        <strain evidence="3 4">CGMCC1 15093</strain>
    </source>
</reference>
<dbReference type="EMBL" id="PJRQ01000026">
    <property type="protein sequence ID" value="PLR13880.1"/>
    <property type="molecule type" value="Genomic_DNA"/>
</dbReference>
<dbReference type="InterPro" id="IPR029052">
    <property type="entry name" value="Metallo-depent_PP-like"/>
</dbReference>
<evidence type="ECO:0000313" key="2">
    <source>
        <dbReference type="EMBL" id="AYV45635.1"/>
    </source>
</evidence>
<dbReference type="SUPFAM" id="SSF56300">
    <property type="entry name" value="Metallo-dependent phosphatases"/>
    <property type="match status" value="1"/>
</dbReference>
<dbReference type="InterPro" id="IPR036907">
    <property type="entry name" value="5'-Nucleotdase_C_sf"/>
</dbReference>
<dbReference type="AlphaFoldDB" id="A0A2N5CSM5"/>
<name>A0A2N5CSM5_9CAUL</name>
<dbReference type="PANTHER" id="PTHR11575:SF24">
    <property type="entry name" value="5'-NUCLEOTIDASE"/>
    <property type="match status" value="1"/>
</dbReference>
<sequence length="452" mass="47787">MNGFNRRTVLGGGAAATMALSFGSNAGAAVGRAKVLMLSDLHSAYGITPALLEAMRRIVRRDAAPSLILLNGDLFEAGNVVAKRTDGALDWAFLEAVAKLAPTVINIGNHDADLVEDIAAAADRARALGITVISNIVDKRTGAPVASSRATLDLGFPVHLIGWATNSIDTYPKAIRPDLAIPAPTAWAQANLPAAPPQDGMLVVMSHAGLPADRPLLAGLPERTLFLGGHNHVTVEHAQGTSRYVHTGAWGQPLTVATIDRARKAEPIRISRVVVDPRGPADPALARQVRDTLAATLTPEERAVVARIPKALSLGDTGRHVAGLMARAAGADIGFMGHTTLGMGLPAGELTRYAYDAVVRFEGRIVKAQVDARTLADILTRTDQDRGFPFDRLTGDFAYASGPTRPDKTHLTVVTTDWCAGRQHEYFGRDDLSFSDTGLKVKPSILAELAAG</sequence>
<dbReference type="EMBL" id="CP026100">
    <property type="protein sequence ID" value="AYV45635.1"/>
    <property type="molecule type" value="Genomic_DNA"/>
</dbReference>
<dbReference type="PROSITE" id="PS51318">
    <property type="entry name" value="TAT"/>
    <property type="match status" value="1"/>
</dbReference>
<dbReference type="SUPFAM" id="SSF55816">
    <property type="entry name" value="5'-nucleotidase (syn. UDP-sugar hydrolase), C-terminal domain"/>
    <property type="match status" value="1"/>
</dbReference>
<dbReference type="InterPro" id="IPR006311">
    <property type="entry name" value="TAT_signal"/>
</dbReference>
<dbReference type="PANTHER" id="PTHR11575">
    <property type="entry name" value="5'-NUCLEOTIDASE-RELATED"/>
    <property type="match status" value="1"/>
</dbReference>
<dbReference type="GO" id="GO:0016787">
    <property type="term" value="F:hydrolase activity"/>
    <property type="evidence" value="ECO:0007669"/>
    <property type="project" value="InterPro"/>
</dbReference>
<keyword evidence="5" id="KW-1185">Reference proteome</keyword>
<evidence type="ECO:0000259" key="1">
    <source>
        <dbReference type="Pfam" id="PF00149"/>
    </source>
</evidence>
<feature type="domain" description="Calcineurin-like phosphoesterase" evidence="1">
    <location>
        <begin position="34"/>
        <end position="233"/>
    </location>
</feature>
<organism evidence="3 4">
    <name type="scientific">Caulobacter flavus</name>
    <dbReference type="NCBI Taxonomy" id="1679497"/>
    <lineage>
        <taxon>Bacteria</taxon>
        <taxon>Pseudomonadati</taxon>
        <taxon>Pseudomonadota</taxon>
        <taxon>Alphaproteobacteria</taxon>
        <taxon>Caulobacterales</taxon>
        <taxon>Caulobacteraceae</taxon>
        <taxon>Caulobacter</taxon>
    </lineage>
</organism>
<reference evidence="2 5" key="2">
    <citation type="submission" date="2018-01" db="EMBL/GenBank/DDBJ databases">
        <title>Complete genome sequence of Caulobacter flavus RHGG3.</title>
        <authorList>
            <person name="Yang E."/>
        </authorList>
    </citation>
    <scope>NUCLEOTIDE SEQUENCE [LARGE SCALE GENOMIC DNA]</scope>
    <source>
        <strain evidence="2 5">RHGG3</strain>
    </source>
</reference>
<evidence type="ECO:0000313" key="3">
    <source>
        <dbReference type="EMBL" id="PLR13880.1"/>
    </source>
</evidence>
<dbReference type="Proteomes" id="UP000281192">
    <property type="component" value="Chromosome"/>
</dbReference>
<dbReference type="Gene3D" id="3.60.21.10">
    <property type="match status" value="1"/>
</dbReference>
<dbReference type="Proteomes" id="UP000234483">
    <property type="component" value="Unassembled WGS sequence"/>
</dbReference>
<accession>A0A2N5CSM5</accession>
<dbReference type="KEGG" id="cfh:C1707_04850"/>
<proteinExistence type="predicted"/>
<evidence type="ECO:0000313" key="5">
    <source>
        <dbReference type="Proteomes" id="UP000281192"/>
    </source>
</evidence>
<evidence type="ECO:0000313" key="4">
    <source>
        <dbReference type="Proteomes" id="UP000234483"/>
    </source>
</evidence>
<gene>
    <name evidence="2" type="ORF">C1707_04850</name>
    <name evidence="3" type="ORF">CFHF_13625</name>
</gene>
<dbReference type="GO" id="GO:0009166">
    <property type="term" value="P:nucleotide catabolic process"/>
    <property type="evidence" value="ECO:0007669"/>
    <property type="project" value="InterPro"/>
</dbReference>
<dbReference type="RefSeq" id="WP_101713551.1">
    <property type="nucleotide sequence ID" value="NZ_CP026100.1"/>
</dbReference>